<protein>
    <submittedName>
        <fullName evidence="13">Helix-turn-helix domain-containing protein</fullName>
    </submittedName>
</protein>
<keyword evidence="9" id="KW-0175">Coiled coil</keyword>
<keyword evidence="3 8" id="KW-0597">Phosphoprotein</keyword>
<reference evidence="14" key="1">
    <citation type="submission" date="2016-10" db="EMBL/GenBank/DDBJ databases">
        <authorList>
            <person name="Varghese N."/>
        </authorList>
    </citation>
    <scope>NUCLEOTIDE SEQUENCE [LARGE SCALE GENOMIC DNA]</scope>
    <source>
        <strain evidence="14">DSM 17980</strain>
    </source>
</reference>
<evidence type="ECO:0000256" key="7">
    <source>
        <dbReference type="ARBA" id="ARBA00023163"/>
    </source>
</evidence>
<accession>A0A1I7FMN6</accession>
<dbReference type="Gene3D" id="3.40.50.2300">
    <property type="match status" value="1"/>
</dbReference>
<feature type="coiled-coil region" evidence="9">
    <location>
        <begin position="126"/>
        <end position="153"/>
    </location>
</feature>
<evidence type="ECO:0000256" key="5">
    <source>
        <dbReference type="ARBA" id="ARBA00023015"/>
    </source>
</evidence>
<feature type="compositionally biased region" description="Basic and acidic residues" evidence="10">
    <location>
        <begin position="277"/>
        <end position="286"/>
    </location>
</feature>
<keyword evidence="5" id="KW-0805">Transcription regulation</keyword>
<dbReference type="SMART" id="SM00342">
    <property type="entry name" value="HTH_ARAC"/>
    <property type="match status" value="1"/>
</dbReference>
<dbReference type="PROSITE" id="PS50110">
    <property type="entry name" value="RESPONSE_REGULATORY"/>
    <property type="match status" value="1"/>
</dbReference>
<dbReference type="STRING" id="392015.SAMN05421543_101344"/>
<evidence type="ECO:0000256" key="6">
    <source>
        <dbReference type="ARBA" id="ARBA00023125"/>
    </source>
</evidence>
<dbReference type="Pfam" id="PF12833">
    <property type="entry name" value="HTH_18"/>
    <property type="match status" value="1"/>
</dbReference>
<keyword evidence="4" id="KW-0902">Two-component regulatory system</keyword>
<feature type="domain" description="HTH araC/xylS-type" evidence="11">
    <location>
        <begin position="171"/>
        <end position="273"/>
    </location>
</feature>
<evidence type="ECO:0000259" key="12">
    <source>
        <dbReference type="PROSITE" id="PS50110"/>
    </source>
</evidence>
<dbReference type="GO" id="GO:0003700">
    <property type="term" value="F:DNA-binding transcription factor activity"/>
    <property type="evidence" value="ECO:0007669"/>
    <property type="project" value="InterPro"/>
</dbReference>
<comment type="subcellular location">
    <subcellularLocation>
        <location evidence="1">Cytoplasm</location>
    </subcellularLocation>
</comment>
<dbReference type="RefSeq" id="WP_074948912.1">
    <property type="nucleotide sequence ID" value="NZ_FPBV01000001.1"/>
</dbReference>
<evidence type="ECO:0000256" key="9">
    <source>
        <dbReference type="SAM" id="Coils"/>
    </source>
</evidence>
<gene>
    <name evidence="13" type="ORF">SAMN05421543_101344</name>
</gene>
<dbReference type="InterPro" id="IPR018060">
    <property type="entry name" value="HTH_AraC"/>
</dbReference>
<dbReference type="InterPro" id="IPR009057">
    <property type="entry name" value="Homeodomain-like_sf"/>
</dbReference>
<dbReference type="GO" id="GO:0043565">
    <property type="term" value="F:sequence-specific DNA binding"/>
    <property type="evidence" value="ECO:0007669"/>
    <property type="project" value="InterPro"/>
</dbReference>
<feature type="region of interest" description="Disordered" evidence="10">
    <location>
        <begin position="277"/>
        <end position="306"/>
    </location>
</feature>
<keyword evidence="2" id="KW-0963">Cytoplasm</keyword>
<dbReference type="InterPro" id="IPR001789">
    <property type="entry name" value="Sig_transdc_resp-reg_receiver"/>
</dbReference>
<dbReference type="SUPFAM" id="SSF46689">
    <property type="entry name" value="Homeodomain-like"/>
    <property type="match status" value="1"/>
</dbReference>
<dbReference type="InterPro" id="IPR051552">
    <property type="entry name" value="HptR"/>
</dbReference>
<evidence type="ECO:0000313" key="13">
    <source>
        <dbReference type="EMBL" id="SFU37443.1"/>
    </source>
</evidence>
<dbReference type="AlphaFoldDB" id="A0A1I7FMN6"/>
<evidence type="ECO:0000256" key="8">
    <source>
        <dbReference type="PROSITE-ProRule" id="PRU00169"/>
    </source>
</evidence>
<feature type="compositionally biased region" description="Acidic residues" evidence="10">
    <location>
        <begin position="287"/>
        <end position="297"/>
    </location>
</feature>
<dbReference type="SUPFAM" id="SSF52172">
    <property type="entry name" value="CheY-like"/>
    <property type="match status" value="1"/>
</dbReference>
<dbReference type="Proteomes" id="UP000183508">
    <property type="component" value="Unassembled WGS sequence"/>
</dbReference>
<evidence type="ECO:0000259" key="11">
    <source>
        <dbReference type="PROSITE" id="PS01124"/>
    </source>
</evidence>
<keyword evidence="14" id="KW-1185">Reference proteome</keyword>
<dbReference type="PANTHER" id="PTHR42713">
    <property type="entry name" value="HISTIDINE KINASE-RELATED"/>
    <property type="match status" value="1"/>
</dbReference>
<dbReference type="PROSITE" id="PS01124">
    <property type="entry name" value="HTH_ARAC_FAMILY_2"/>
    <property type="match status" value="1"/>
</dbReference>
<dbReference type="InterPro" id="IPR011006">
    <property type="entry name" value="CheY-like_superfamily"/>
</dbReference>
<dbReference type="GO" id="GO:0000160">
    <property type="term" value="P:phosphorelay signal transduction system"/>
    <property type="evidence" value="ECO:0007669"/>
    <property type="project" value="UniProtKB-KW"/>
</dbReference>
<proteinExistence type="predicted"/>
<sequence length="322" mass="36243">MYRVLLVDDEPIVLQAIAALVPWSAHRTRLVGTADNGLAAYRKIAEDPPDIVICDIKMPGMDGLELMARVGQAFPDVVFAVLSGYEEFHLARRAMELGVRHYLLKPCNEDEIGRVLDALVDGLDHRRAQQARVMDLEAELARVKARLSELEATPSGAEDHAERAERQGLVERVVAYVQKHLADPCINLTHLARHQFFVSPDYLGRLFRERTGLRFSDFLTMMRIQRAQDLWRGNPDLTVAEVAERVGFADHTQYFSQVFKKYTGDTPSGFKKRMRAAEEGCGAREGGEDEHEPGDDLDPPRGGRLRTASVRVEQWAARVVEL</sequence>
<dbReference type="Pfam" id="PF00072">
    <property type="entry name" value="Response_reg"/>
    <property type="match status" value="1"/>
</dbReference>
<name>A0A1I7FMN6_9BACL</name>
<feature type="modified residue" description="4-aspartylphosphate" evidence="8">
    <location>
        <position position="55"/>
    </location>
</feature>
<evidence type="ECO:0000256" key="3">
    <source>
        <dbReference type="ARBA" id="ARBA00022553"/>
    </source>
</evidence>
<evidence type="ECO:0000313" key="14">
    <source>
        <dbReference type="Proteomes" id="UP000183508"/>
    </source>
</evidence>
<keyword evidence="7" id="KW-0804">Transcription</keyword>
<feature type="domain" description="Response regulatory" evidence="12">
    <location>
        <begin position="3"/>
        <end position="120"/>
    </location>
</feature>
<dbReference type="CDD" id="cd17536">
    <property type="entry name" value="REC_YesN-like"/>
    <property type="match status" value="1"/>
</dbReference>
<evidence type="ECO:0000256" key="4">
    <source>
        <dbReference type="ARBA" id="ARBA00023012"/>
    </source>
</evidence>
<dbReference type="Gene3D" id="1.10.10.60">
    <property type="entry name" value="Homeodomain-like"/>
    <property type="match status" value="2"/>
</dbReference>
<evidence type="ECO:0000256" key="2">
    <source>
        <dbReference type="ARBA" id="ARBA00022490"/>
    </source>
</evidence>
<dbReference type="SMART" id="SM00448">
    <property type="entry name" value="REC"/>
    <property type="match status" value="1"/>
</dbReference>
<keyword evidence="6" id="KW-0238">DNA-binding</keyword>
<dbReference type="PANTHER" id="PTHR42713:SF3">
    <property type="entry name" value="TRANSCRIPTIONAL REGULATORY PROTEIN HPTR"/>
    <property type="match status" value="1"/>
</dbReference>
<evidence type="ECO:0000256" key="10">
    <source>
        <dbReference type="SAM" id="MobiDB-lite"/>
    </source>
</evidence>
<evidence type="ECO:0000256" key="1">
    <source>
        <dbReference type="ARBA" id="ARBA00004496"/>
    </source>
</evidence>
<dbReference type="GO" id="GO:0005737">
    <property type="term" value="C:cytoplasm"/>
    <property type="evidence" value="ECO:0007669"/>
    <property type="project" value="UniProtKB-SubCell"/>
</dbReference>
<dbReference type="EMBL" id="FPBV01000001">
    <property type="protein sequence ID" value="SFU37443.1"/>
    <property type="molecule type" value="Genomic_DNA"/>
</dbReference>
<organism evidence="13 14">
    <name type="scientific">Alicyclobacillus macrosporangiidus</name>
    <dbReference type="NCBI Taxonomy" id="392015"/>
    <lineage>
        <taxon>Bacteria</taxon>
        <taxon>Bacillati</taxon>
        <taxon>Bacillota</taxon>
        <taxon>Bacilli</taxon>
        <taxon>Bacillales</taxon>
        <taxon>Alicyclobacillaceae</taxon>
        <taxon>Alicyclobacillus</taxon>
    </lineage>
</organism>